<feature type="repeat" description="CXXCXGXG motif" evidence="9">
    <location>
        <begin position="169"/>
        <end position="176"/>
    </location>
</feature>
<dbReference type="InterPro" id="IPR012724">
    <property type="entry name" value="DnaJ"/>
</dbReference>
<comment type="subunit">
    <text evidence="9">Homodimer.</text>
</comment>
<evidence type="ECO:0000256" key="6">
    <source>
        <dbReference type="ARBA" id="ARBA00022833"/>
    </source>
</evidence>
<dbReference type="InterPro" id="IPR001305">
    <property type="entry name" value="HSP_DnaJ_Cys-rich_dom"/>
</dbReference>
<feature type="binding site" evidence="9">
    <location>
        <position position="194"/>
    </location>
    <ligand>
        <name>Zn(2+)</name>
        <dbReference type="ChEBI" id="CHEBI:29105"/>
        <label>2</label>
    </ligand>
</feature>
<comment type="similarity">
    <text evidence="9">Belongs to the DnaJ family.</text>
</comment>
<dbReference type="PANTHER" id="PTHR43096:SF48">
    <property type="entry name" value="CHAPERONE PROTEIN DNAJ"/>
    <property type="match status" value="1"/>
</dbReference>
<dbReference type="NCBIfam" id="NF008035">
    <property type="entry name" value="PRK10767.1"/>
    <property type="match status" value="1"/>
</dbReference>
<keyword evidence="8 9" id="KW-0143">Chaperone</keyword>
<dbReference type="NCBIfam" id="TIGR02349">
    <property type="entry name" value="DnaJ_bact"/>
    <property type="match status" value="1"/>
</dbReference>
<feature type="repeat" description="CXXCXGXG motif" evidence="9">
    <location>
        <begin position="191"/>
        <end position="198"/>
    </location>
</feature>
<proteinExistence type="inferred from homology"/>
<dbReference type="PROSITE" id="PS51188">
    <property type="entry name" value="ZF_CR"/>
    <property type="match status" value="1"/>
</dbReference>
<sequence>MAQKDLYEILGIQKSATQAEIKKAFKRTAMKFHPDRNADDPDAQDKFKEAQMAYEILKDERKRQMYDQYGFDAVSGQGGGQGGPGGFGGGFQGDVGDIFGDIFSDIFGGGRRGGGRSAGPQRGRDVQIEMTVELEEAINGINKEIAIPTMVSCEPCHGSGSKDGETKTCQTCNGIGQVRMQQGMFSVQQACPDCRGKGSIISNPCGSCDGQGRKKENTKLNVKIPAGVDEGDRIRLSGKGEAGPQGGPAGDLYVDIHVLPHKIFIREGDSLYCDMPIEFTTACLGGEIEVPTLSGKVKLKVPAETQSGKQFRLRGKGVKSVRSHSTGDLYCKVTVETPVNLSAEQKDLLKALDKTIRDSGDKNNPRRKGWFDNVKSFLDKMTG</sequence>
<evidence type="ECO:0000256" key="2">
    <source>
        <dbReference type="ARBA" id="ARBA00022705"/>
    </source>
</evidence>
<dbReference type="CDD" id="cd10747">
    <property type="entry name" value="DnaJ_C"/>
    <property type="match status" value="1"/>
</dbReference>
<evidence type="ECO:0000256" key="8">
    <source>
        <dbReference type="ARBA" id="ARBA00023186"/>
    </source>
</evidence>
<keyword evidence="4 9" id="KW-0677">Repeat</keyword>
<dbReference type="PANTHER" id="PTHR43096">
    <property type="entry name" value="DNAJ HOMOLOG 1, MITOCHONDRIAL-RELATED"/>
    <property type="match status" value="1"/>
</dbReference>
<keyword evidence="2 9" id="KW-0235">DNA replication</keyword>
<feature type="binding site" evidence="9">
    <location>
        <position position="205"/>
    </location>
    <ligand>
        <name>Zn(2+)</name>
        <dbReference type="ChEBI" id="CHEBI:29105"/>
        <label>1</label>
    </ligand>
</feature>
<keyword evidence="14" id="KW-1185">Reference proteome</keyword>
<dbReference type="InterPro" id="IPR036410">
    <property type="entry name" value="HSP_DnaJ_Cys-rich_dom_sf"/>
</dbReference>
<dbReference type="InterPro" id="IPR001623">
    <property type="entry name" value="DnaJ_domain"/>
</dbReference>
<keyword evidence="7 9" id="KW-0346">Stress response</keyword>
<feature type="binding site" evidence="9">
    <location>
        <position position="169"/>
    </location>
    <ligand>
        <name>Zn(2+)</name>
        <dbReference type="ChEBI" id="CHEBI:29105"/>
        <label>2</label>
    </ligand>
</feature>
<dbReference type="GO" id="GO:0016491">
    <property type="term" value="F:oxidoreductase activity"/>
    <property type="evidence" value="ECO:0007669"/>
    <property type="project" value="UniProtKB-KW"/>
</dbReference>
<feature type="domain" description="CR-type" evidence="12">
    <location>
        <begin position="140"/>
        <end position="217"/>
    </location>
</feature>
<dbReference type="CDD" id="cd10719">
    <property type="entry name" value="DnaJ_zf"/>
    <property type="match status" value="1"/>
</dbReference>
<comment type="caution">
    <text evidence="13">The sequence shown here is derived from an EMBL/GenBank/DDBJ whole genome shotgun (WGS) entry which is preliminary data.</text>
</comment>
<evidence type="ECO:0000256" key="10">
    <source>
        <dbReference type="PROSITE-ProRule" id="PRU00546"/>
    </source>
</evidence>
<dbReference type="SMART" id="SM00271">
    <property type="entry name" value="DnaJ"/>
    <property type="match status" value="1"/>
</dbReference>
<keyword evidence="3 9" id="KW-0479">Metal-binding</keyword>
<dbReference type="SUPFAM" id="SSF49493">
    <property type="entry name" value="HSP40/DnaJ peptide-binding domain"/>
    <property type="match status" value="2"/>
</dbReference>
<dbReference type="PROSITE" id="PS00636">
    <property type="entry name" value="DNAJ_1"/>
    <property type="match status" value="1"/>
</dbReference>
<feature type="binding site" evidence="9">
    <location>
        <position position="153"/>
    </location>
    <ligand>
        <name>Zn(2+)</name>
        <dbReference type="ChEBI" id="CHEBI:29105"/>
        <label>1</label>
    </ligand>
</feature>
<dbReference type="Proteomes" id="UP001595533">
    <property type="component" value="Unassembled WGS sequence"/>
</dbReference>
<dbReference type="PRINTS" id="PR00625">
    <property type="entry name" value="JDOMAIN"/>
</dbReference>
<dbReference type="Gene3D" id="2.60.260.20">
    <property type="entry name" value="Urease metallochaperone UreE, N-terminal domain"/>
    <property type="match status" value="2"/>
</dbReference>
<evidence type="ECO:0000256" key="9">
    <source>
        <dbReference type="HAMAP-Rule" id="MF_01152"/>
    </source>
</evidence>
<comment type="domain">
    <text evidence="9">The J domain is necessary and sufficient to stimulate DnaK ATPase activity. Zinc center 1 plays an important role in the autonomous, DnaK-independent chaperone activity of DnaJ. Zinc center 2 is essential for interaction with DnaK and for DnaJ activity.</text>
</comment>
<dbReference type="PROSITE" id="PS50076">
    <property type="entry name" value="DNAJ_2"/>
    <property type="match status" value="1"/>
</dbReference>
<dbReference type="Pfam" id="PF00226">
    <property type="entry name" value="DnaJ"/>
    <property type="match status" value="1"/>
</dbReference>
<evidence type="ECO:0000259" key="11">
    <source>
        <dbReference type="PROSITE" id="PS50076"/>
    </source>
</evidence>
<evidence type="ECO:0000256" key="1">
    <source>
        <dbReference type="ARBA" id="ARBA00022490"/>
    </source>
</evidence>
<evidence type="ECO:0000256" key="4">
    <source>
        <dbReference type="ARBA" id="ARBA00022737"/>
    </source>
</evidence>
<evidence type="ECO:0000256" key="5">
    <source>
        <dbReference type="ARBA" id="ARBA00022771"/>
    </source>
</evidence>
<feature type="binding site" evidence="9">
    <location>
        <position position="172"/>
    </location>
    <ligand>
        <name>Zn(2+)</name>
        <dbReference type="ChEBI" id="CHEBI:29105"/>
        <label>2</label>
    </ligand>
</feature>
<keyword evidence="1 9" id="KW-0963">Cytoplasm</keyword>
<feature type="repeat" description="CXXCXGXG motif" evidence="9">
    <location>
        <begin position="153"/>
        <end position="160"/>
    </location>
</feature>
<accession>A0ABV7J6N6</accession>
<comment type="cofactor">
    <cofactor evidence="9">
        <name>Zn(2+)</name>
        <dbReference type="ChEBI" id="CHEBI:29105"/>
    </cofactor>
    <text evidence="9">Binds 2 Zn(2+) ions per monomer.</text>
</comment>
<evidence type="ECO:0000313" key="13">
    <source>
        <dbReference type="EMBL" id="MFC3193801.1"/>
    </source>
</evidence>
<evidence type="ECO:0000313" key="14">
    <source>
        <dbReference type="Proteomes" id="UP001595533"/>
    </source>
</evidence>
<evidence type="ECO:0000256" key="3">
    <source>
        <dbReference type="ARBA" id="ARBA00022723"/>
    </source>
</evidence>
<keyword evidence="5 9" id="KW-0863">Zinc-finger</keyword>
<dbReference type="SUPFAM" id="SSF57938">
    <property type="entry name" value="DnaJ/Hsp40 cysteine-rich domain"/>
    <property type="match status" value="1"/>
</dbReference>
<dbReference type="RefSeq" id="WP_077411401.1">
    <property type="nucleotide sequence ID" value="NZ_JBHRTS010000003.1"/>
</dbReference>
<feature type="domain" description="J" evidence="11">
    <location>
        <begin position="5"/>
        <end position="70"/>
    </location>
</feature>
<reference evidence="14" key="1">
    <citation type="journal article" date="2019" name="Int. J. Syst. Evol. Microbiol.">
        <title>The Global Catalogue of Microorganisms (GCM) 10K type strain sequencing project: providing services to taxonomists for standard genome sequencing and annotation.</title>
        <authorList>
            <consortium name="The Broad Institute Genomics Platform"/>
            <consortium name="The Broad Institute Genome Sequencing Center for Infectious Disease"/>
            <person name="Wu L."/>
            <person name="Ma J."/>
        </authorList>
    </citation>
    <scope>NUCLEOTIDE SEQUENCE [LARGE SCALE GENOMIC DNA]</scope>
    <source>
        <strain evidence="14">KCTC 42953</strain>
    </source>
</reference>
<comment type="function">
    <text evidence="9">Participates actively in the response to hyperosmotic and heat shock by preventing the aggregation of stress-denatured proteins and by disaggregating proteins, also in an autonomous, DnaK-independent fashion. Unfolded proteins bind initially to DnaJ; upon interaction with the DnaJ-bound protein, DnaK hydrolyzes its bound ATP, resulting in the formation of a stable complex. GrpE releases ADP from DnaK; ATP binding to DnaK triggers the release of the substrate protein, thus completing the reaction cycle. Several rounds of ATP-dependent interactions between DnaJ, DnaK and GrpE are required for fully efficient folding. Also involved, together with DnaK and GrpE, in the DNA replication of plasmids through activation of initiation proteins.</text>
</comment>
<dbReference type="Pfam" id="PF01556">
    <property type="entry name" value="DnaJ_C"/>
    <property type="match status" value="1"/>
</dbReference>
<feature type="zinc finger region" description="CR-type" evidence="10">
    <location>
        <begin position="140"/>
        <end position="217"/>
    </location>
</feature>
<dbReference type="EMBL" id="JBHRTS010000003">
    <property type="protein sequence ID" value="MFC3193801.1"/>
    <property type="molecule type" value="Genomic_DNA"/>
</dbReference>
<dbReference type="InterPro" id="IPR008971">
    <property type="entry name" value="HSP40/DnaJ_pept-bd"/>
</dbReference>
<dbReference type="InterPro" id="IPR002939">
    <property type="entry name" value="DnaJ_C"/>
</dbReference>
<dbReference type="HAMAP" id="MF_01152">
    <property type="entry name" value="DnaJ"/>
    <property type="match status" value="1"/>
</dbReference>
<feature type="repeat" description="CXXCXGXG motif" evidence="9">
    <location>
        <begin position="205"/>
        <end position="212"/>
    </location>
</feature>
<feature type="binding site" evidence="9">
    <location>
        <position position="191"/>
    </location>
    <ligand>
        <name>Zn(2+)</name>
        <dbReference type="ChEBI" id="CHEBI:29105"/>
        <label>2</label>
    </ligand>
</feature>
<organism evidence="13 14">
    <name type="scientific">Marinicella sediminis</name>
    <dbReference type="NCBI Taxonomy" id="1792834"/>
    <lineage>
        <taxon>Bacteria</taxon>
        <taxon>Pseudomonadati</taxon>
        <taxon>Pseudomonadota</taxon>
        <taxon>Gammaproteobacteria</taxon>
        <taxon>Lysobacterales</taxon>
        <taxon>Marinicellaceae</taxon>
        <taxon>Marinicella</taxon>
    </lineage>
</organism>
<comment type="subcellular location">
    <subcellularLocation>
        <location evidence="9">Cytoplasm</location>
    </subcellularLocation>
</comment>
<dbReference type="Pfam" id="PF00684">
    <property type="entry name" value="DnaJ_CXXCXGXG"/>
    <property type="match status" value="1"/>
</dbReference>
<dbReference type="CDD" id="cd06257">
    <property type="entry name" value="DnaJ"/>
    <property type="match status" value="1"/>
</dbReference>
<dbReference type="InterPro" id="IPR036869">
    <property type="entry name" value="J_dom_sf"/>
</dbReference>
<keyword evidence="6 9" id="KW-0862">Zinc</keyword>
<feature type="binding site" evidence="9">
    <location>
        <position position="208"/>
    </location>
    <ligand>
        <name>Zn(2+)</name>
        <dbReference type="ChEBI" id="CHEBI:29105"/>
        <label>1</label>
    </ligand>
</feature>
<gene>
    <name evidence="9 13" type="primary">dnaJ</name>
    <name evidence="13" type="ORF">ACFODZ_06070</name>
</gene>
<keyword evidence="13" id="KW-0560">Oxidoreductase</keyword>
<dbReference type="InterPro" id="IPR018253">
    <property type="entry name" value="DnaJ_domain_CS"/>
</dbReference>
<protein>
    <recommendedName>
        <fullName evidence="9">Chaperone protein DnaJ</fullName>
    </recommendedName>
</protein>
<name>A0ABV7J6N6_9GAMM</name>
<evidence type="ECO:0000256" key="7">
    <source>
        <dbReference type="ARBA" id="ARBA00023016"/>
    </source>
</evidence>
<dbReference type="SUPFAM" id="SSF46565">
    <property type="entry name" value="Chaperone J-domain"/>
    <property type="match status" value="1"/>
</dbReference>
<evidence type="ECO:0000259" key="12">
    <source>
        <dbReference type="PROSITE" id="PS51188"/>
    </source>
</evidence>
<feature type="binding site" evidence="9">
    <location>
        <position position="156"/>
    </location>
    <ligand>
        <name>Zn(2+)</name>
        <dbReference type="ChEBI" id="CHEBI:29105"/>
        <label>1</label>
    </ligand>
</feature>
<dbReference type="Gene3D" id="2.10.230.10">
    <property type="entry name" value="Heat shock protein DnaJ, cysteine-rich domain"/>
    <property type="match status" value="1"/>
</dbReference>
<dbReference type="Gene3D" id="1.10.287.110">
    <property type="entry name" value="DnaJ domain"/>
    <property type="match status" value="1"/>
</dbReference>